<comment type="caution">
    <text evidence="1">The sequence shown here is derived from an EMBL/GenBank/DDBJ whole genome shotgun (WGS) entry which is preliminary data.</text>
</comment>
<dbReference type="EMBL" id="JAOYFB010000002">
    <property type="protein sequence ID" value="KAK4008684.1"/>
    <property type="molecule type" value="Genomic_DNA"/>
</dbReference>
<accession>A0ABQ9Z713</accession>
<evidence type="ECO:0000313" key="2">
    <source>
        <dbReference type="Proteomes" id="UP001234178"/>
    </source>
</evidence>
<protein>
    <submittedName>
        <fullName evidence="1">Uncharacterized protein</fullName>
    </submittedName>
</protein>
<name>A0ABQ9Z713_9CRUS</name>
<keyword evidence="2" id="KW-1185">Reference proteome</keyword>
<reference evidence="1 2" key="1">
    <citation type="journal article" date="2023" name="Nucleic Acids Res.">
        <title>The hologenome of Daphnia magna reveals possible DNA methylation and microbiome-mediated evolution of the host genome.</title>
        <authorList>
            <person name="Chaturvedi A."/>
            <person name="Li X."/>
            <person name="Dhandapani V."/>
            <person name="Marshall H."/>
            <person name="Kissane S."/>
            <person name="Cuenca-Cambronero M."/>
            <person name="Asole G."/>
            <person name="Calvet F."/>
            <person name="Ruiz-Romero M."/>
            <person name="Marangio P."/>
            <person name="Guigo R."/>
            <person name="Rago D."/>
            <person name="Mirbahai L."/>
            <person name="Eastwood N."/>
            <person name="Colbourne J.K."/>
            <person name="Zhou J."/>
            <person name="Mallon E."/>
            <person name="Orsini L."/>
        </authorList>
    </citation>
    <scope>NUCLEOTIDE SEQUENCE [LARGE SCALE GENOMIC DNA]</scope>
    <source>
        <strain evidence="1">LRV0_1</strain>
    </source>
</reference>
<evidence type="ECO:0000313" key="1">
    <source>
        <dbReference type="EMBL" id="KAK4008684.1"/>
    </source>
</evidence>
<dbReference type="Proteomes" id="UP001234178">
    <property type="component" value="Unassembled WGS sequence"/>
</dbReference>
<proteinExistence type="predicted"/>
<gene>
    <name evidence="1" type="ORF">OUZ56_013817</name>
</gene>
<sequence length="69" mass="8325">MVAWQHPRQEKSTIRHALGKENRKYEVVKAQNCLRLTAQIVEFRVERNGESEHRVLWRMRLWSPLWAIG</sequence>
<organism evidence="1 2">
    <name type="scientific">Daphnia magna</name>
    <dbReference type="NCBI Taxonomy" id="35525"/>
    <lineage>
        <taxon>Eukaryota</taxon>
        <taxon>Metazoa</taxon>
        <taxon>Ecdysozoa</taxon>
        <taxon>Arthropoda</taxon>
        <taxon>Crustacea</taxon>
        <taxon>Branchiopoda</taxon>
        <taxon>Diplostraca</taxon>
        <taxon>Cladocera</taxon>
        <taxon>Anomopoda</taxon>
        <taxon>Daphniidae</taxon>
        <taxon>Daphnia</taxon>
    </lineage>
</organism>